<feature type="compositionally biased region" description="Low complexity" evidence="2">
    <location>
        <begin position="272"/>
        <end position="285"/>
    </location>
</feature>
<feature type="compositionally biased region" description="Low complexity" evidence="2">
    <location>
        <begin position="728"/>
        <end position="737"/>
    </location>
</feature>
<evidence type="ECO:0000256" key="2">
    <source>
        <dbReference type="SAM" id="MobiDB-lite"/>
    </source>
</evidence>
<feature type="coiled-coil region" evidence="1">
    <location>
        <begin position="1360"/>
        <end position="1394"/>
    </location>
</feature>
<gene>
    <name evidence="3" type="ORF">I316_05617</name>
</gene>
<feature type="compositionally biased region" description="Polar residues" evidence="2">
    <location>
        <begin position="149"/>
        <end position="170"/>
    </location>
</feature>
<feature type="compositionally biased region" description="Low complexity" evidence="2">
    <location>
        <begin position="745"/>
        <end position="755"/>
    </location>
</feature>
<feature type="region of interest" description="Disordered" evidence="2">
    <location>
        <begin position="574"/>
        <end position="614"/>
    </location>
</feature>
<keyword evidence="1" id="KW-0175">Coiled coil</keyword>
<feature type="compositionally biased region" description="Pro residues" evidence="2">
    <location>
        <begin position="574"/>
        <end position="584"/>
    </location>
</feature>
<feature type="region of interest" description="Disordered" evidence="2">
    <location>
        <begin position="1235"/>
        <end position="1254"/>
    </location>
</feature>
<accession>A0A1B9GNW4</accession>
<dbReference type="STRING" id="1296120.A0A1B9GNW4"/>
<feature type="compositionally biased region" description="Low complexity" evidence="2">
    <location>
        <begin position="312"/>
        <end position="326"/>
    </location>
</feature>
<feature type="compositionally biased region" description="Polar residues" evidence="2">
    <location>
        <begin position="471"/>
        <end position="489"/>
    </location>
</feature>
<proteinExistence type="predicted"/>
<feature type="compositionally biased region" description="Basic and acidic residues" evidence="2">
    <location>
        <begin position="67"/>
        <end position="104"/>
    </location>
</feature>
<sequence length="1448" mass="155486">MNHNPIQPKRPAYSTTQTATTIVSSTSFNSDHQTASTVLTSITVPESGIGSSPSKDRKAGGIIAAQERLEPLVEDKEDQLEKTTTHASARMEDRYAEERPRRSSMDLNRGPSVRDRASQFEQAASSSATPRGRPLPMPSAIGDGLSMGRTRSTSPLRINRRTSSNVTPTQVRRIPVPATAPVERMSTQRRTYEFENADSTPVPSERLPPADLNRGSGSAKRMIQQWESLPSTPTALQPRFPSSAPMNKRVMSREYLDQKPLPIPRANPLPTSSYHSSPGPSHGSPARTTYAPSPLQHLQTPTQPNRKRAATLSPSVSSYSLSPSASSEKRKKGGRSPLKEMLNKFGGGIQAIGRKAKGKSKEKVYERPESFGWSDGGSMDGRLGTNGLPGGIVFSDRMGEEEMGHKGFVDPNAIRSSASMYLIPTPCSSLSPWGSWLSSWATLTSTNLHITYCPVFQHPHSGHSTPRRVLSGTNPQQASTPAVSFSQISQPEASVTPDVTLAMRDCVEVRSLRRDEVRGRGIPPVPEGVGTEVLEMVWSDGSKRYIGVEGVAGRLGWVSAIWDVLLACKSTQPPVLPPPSPIVPPMNLSRTPTANLPSLPLPSPQSQSRRPTDPDFKSRLIALEARSSGSNGHLPPIQKMGDEWVAGSTLDLPGSDLGSLPNPVPMPGPDPGAIGVRKVDTIGLRDSVQRMFDMGPDIDLTLERPKSATPSRRSQSSEMSERIKAWQPASSASSPSAHGTAPIFSRTNSNRSTNSDTKSITIPYSEVDRENGFPKSETMLSFDPADLNPSRSASQVRRPAAILNGEDRTRRYGMVGIGSGGGNGGRAVMPILEESSNDGYEDSILAKPPTHISHVSFPKPAVGGIQMTAHPSLAPSLPTITSESRSTSSCDTRPSDEMQTPRTRPSSVTTFTTADPTVIAKLDTHSSEHGTIAKQIDVVQVDLHRIITSLGGLVQQTKTLSGGPKELTVPKLLDDKLNTIQLDVKSIENALQLSQLADSRQAAGIRDSDESRLVEVNDKLDNIARLCQEVLSKQTGAAPTAATLAAVVGTEVSREVNMGSDAGASPMGSTVVTMPGQLSLGKTKDTLSPSPSEEEKSAGAEVAQIMADLTGGSMKNSPRLVGLQVLHNVSAPSSPKPATSMLLGSPPLEAAASEQNSHVEPPASAPLPDQVTKQVGEVLSLVTELKDARNLQTQQTTDMARYLNELNTWLEKFVHNSSTELTSMSKRLNLLVGSSADETNSTTSSSLDHTTQPGLPDLVADMHSMITEQKARSEAEGLVGQRLDALLGMMGEEKERQAAQQNTVEQVVAVLERQRQDNEMLLRAVATDLTTEIRGERMRFIEAMQQATSVNVSMHVEEFKKLLSAEVNRSMAELGQMREEKKVLEQQISDLFALMAKHGGGKKSKSTGLGIRNAPSPGMGMGMGMGMAMTPSTVSPQVYPRGLPAPPQ</sequence>
<dbReference type="Proteomes" id="UP000092666">
    <property type="component" value="Unassembled WGS sequence"/>
</dbReference>
<dbReference type="PANTHER" id="PTHR48125">
    <property type="entry name" value="LP07818P1"/>
    <property type="match status" value="1"/>
</dbReference>
<keyword evidence="4" id="KW-1185">Reference proteome</keyword>
<feature type="compositionally biased region" description="Polar residues" evidence="2">
    <location>
        <begin position="878"/>
        <end position="910"/>
    </location>
</feature>
<feature type="region of interest" description="Disordered" evidence="2">
    <location>
        <begin position="44"/>
        <end position="222"/>
    </location>
</feature>
<name>A0A1B9GNW4_9TREE</name>
<protein>
    <submittedName>
        <fullName evidence="3">Uncharacterized protein</fullName>
    </submittedName>
</protein>
<feature type="region of interest" description="Disordered" evidence="2">
    <location>
        <begin position="1079"/>
        <end position="1098"/>
    </location>
</feature>
<reference evidence="3 4" key="1">
    <citation type="submission" date="2013-07" db="EMBL/GenBank/DDBJ databases">
        <title>The Genome Sequence of Cryptococcus heveanensis BCC8398.</title>
        <authorList>
            <consortium name="The Broad Institute Genome Sequencing Platform"/>
            <person name="Cuomo C."/>
            <person name="Litvintseva A."/>
            <person name="Chen Y."/>
            <person name="Heitman J."/>
            <person name="Sun S."/>
            <person name="Springer D."/>
            <person name="Dromer F."/>
            <person name="Young S.K."/>
            <person name="Zeng Q."/>
            <person name="Gargeya S."/>
            <person name="Fitzgerald M."/>
            <person name="Abouelleil A."/>
            <person name="Alvarado L."/>
            <person name="Berlin A.M."/>
            <person name="Chapman S.B."/>
            <person name="Dewar J."/>
            <person name="Goldberg J."/>
            <person name="Griggs A."/>
            <person name="Gujja S."/>
            <person name="Hansen M."/>
            <person name="Howarth C."/>
            <person name="Imamovic A."/>
            <person name="Larimer J."/>
            <person name="McCowan C."/>
            <person name="Murphy C."/>
            <person name="Pearson M."/>
            <person name="Priest M."/>
            <person name="Roberts A."/>
            <person name="Saif S."/>
            <person name="Shea T."/>
            <person name="Sykes S."/>
            <person name="Wortman J."/>
            <person name="Nusbaum C."/>
            <person name="Birren B."/>
        </authorList>
    </citation>
    <scope>NUCLEOTIDE SEQUENCE [LARGE SCALE GENOMIC DNA]</scope>
    <source>
        <strain evidence="3 4">BCC8398</strain>
    </source>
</reference>
<feature type="region of interest" description="Disordered" evidence="2">
    <location>
        <begin position="256"/>
        <end position="341"/>
    </location>
</feature>
<feature type="compositionally biased region" description="Polar residues" evidence="2">
    <location>
        <begin position="44"/>
        <end position="53"/>
    </location>
</feature>
<feature type="compositionally biased region" description="Low complexity" evidence="2">
    <location>
        <begin position="119"/>
        <end position="128"/>
    </location>
</feature>
<feature type="region of interest" description="Disordered" evidence="2">
    <location>
        <begin position="696"/>
        <end position="776"/>
    </location>
</feature>
<feature type="compositionally biased region" description="Polar residues" evidence="2">
    <location>
        <begin position="286"/>
        <end position="304"/>
    </location>
</feature>
<feature type="region of interest" description="Disordered" evidence="2">
    <location>
        <begin position="868"/>
        <end position="910"/>
    </location>
</feature>
<feature type="region of interest" description="Disordered" evidence="2">
    <location>
        <begin position="353"/>
        <end position="381"/>
    </location>
</feature>
<dbReference type="PANTHER" id="PTHR48125:SF12">
    <property type="entry name" value="AT HOOK TRANSCRIPTION FACTOR FAMILY-RELATED"/>
    <property type="match status" value="1"/>
</dbReference>
<evidence type="ECO:0000313" key="4">
    <source>
        <dbReference type="Proteomes" id="UP000092666"/>
    </source>
</evidence>
<evidence type="ECO:0000313" key="3">
    <source>
        <dbReference type="EMBL" id="OCF32696.1"/>
    </source>
</evidence>
<feature type="compositionally biased region" description="Basic and acidic residues" evidence="2">
    <location>
        <begin position="359"/>
        <end position="369"/>
    </location>
</feature>
<organism evidence="3 4">
    <name type="scientific">Kwoniella heveanensis BCC8398</name>
    <dbReference type="NCBI Taxonomy" id="1296120"/>
    <lineage>
        <taxon>Eukaryota</taxon>
        <taxon>Fungi</taxon>
        <taxon>Dikarya</taxon>
        <taxon>Basidiomycota</taxon>
        <taxon>Agaricomycotina</taxon>
        <taxon>Tremellomycetes</taxon>
        <taxon>Tremellales</taxon>
        <taxon>Cryptococcaceae</taxon>
        <taxon>Kwoniella</taxon>
    </lineage>
</organism>
<dbReference type="OrthoDB" id="2261329at2759"/>
<dbReference type="EMBL" id="KV700129">
    <property type="protein sequence ID" value="OCF32696.1"/>
    <property type="molecule type" value="Genomic_DNA"/>
</dbReference>
<evidence type="ECO:0000256" key="1">
    <source>
        <dbReference type="SAM" id="Coils"/>
    </source>
</evidence>
<reference evidence="4" key="2">
    <citation type="submission" date="2013-12" db="EMBL/GenBank/DDBJ databases">
        <title>Evolution of pathogenesis and genome organization in the Tremellales.</title>
        <authorList>
            <person name="Cuomo C."/>
            <person name="Litvintseva A."/>
            <person name="Heitman J."/>
            <person name="Chen Y."/>
            <person name="Sun S."/>
            <person name="Springer D."/>
            <person name="Dromer F."/>
            <person name="Young S."/>
            <person name="Zeng Q."/>
            <person name="Chapman S."/>
            <person name="Gujja S."/>
            <person name="Saif S."/>
            <person name="Birren B."/>
        </authorList>
    </citation>
    <scope>NUCLEOTIDE SEQUENCE [LARGE SCALE GENOMIC DNA]</scope>
    <source>
        <strain evidence="4">BCC8398</strain>
    </source>
</reference>
<feature type="region of interest" description="Disordered" evidence="2">
    <location>
        <begin position="463"/>
        <end position="489"/>
    </location>
</feature>
<feature type="compositionally biased region" description="Polar residues" evidence="2">
    <location>
        <begin position="1236"/>
        <end position="1253"/>
    </location>
</feature>